<reference evidence="2 3" key="1">
    <citation type="submission" date="2019-03" db="EMBL/GenBank/DDBJ databases">
        <authorList>
            <person name="Kim M.K.M."/>
        </authorList>
    </citation>
    <scope>NUCLEOTIDE SEQUENCE [LARGE SCALE GENOMIC DNA]</scope>
    <source>
        <strain evidence="2 3">18JY15-6</strain>
    </source>
</reference>
<keyword evidence="3" id="KW-1185">Reference proteome</keyword>
<dbReference type="RefSeq" id="WP_131584572.1">
    <property type="nucleotide sequence ID" value="NZ_SJZJ01000021.1"/>
</dbReference>
<dbReference type="PROSITE" id="PS51257">
    <property type="entry name" value="PROKAR_LIPOPROTEIN"/>
    <property type="match status" value="1"/>
</dbReference>
<dbReference type="EMBL" id="SJZJ01000021">
    <property type="protein sequence ID" value="TCJ22736.1"/>
    <property type="molecule type" value="Genomic_DNA"/>
</dbReference>
<sequence length="362" mass="37644">MRVRLTPVLLLSLLAPALAACSDDEAAVPWTMRASEEKVTDVVDGIGDDEAMALARVAGAPSSIARTPDGATMLAWGVAGMEGEREATAWMTFSPTGRMTGSSSDGSLMTDLPLAYDGGFLMSGPDGAHIGTSVMVSEAGVATTSPRVTAKPRTAKAGDLLLGSYGYPAFRPSDDSFAPLPPDGIDHGGGLPPTILSPSGAVTTLGGTVRRLVFSWSGNGGRTWDHDTVVLPHALVTDQAELYANADRTIMLVHDRKFRLAGWLSRSTGDTGWTTTLLPTPSDDLAIGLVGDRLLITGRVGNGSDAHGGVLVSLADPTDVITVDRHALRASGGRLYSLSPKVSESSDGKTWTDVPLDFSTAD</sequence>
<evidence type="ECO:0000313" key="2">
    <source>
        <dbReference type="EMBL" id="TCJ22736.1"/>
    </source>
</evidence>
<organism evidence="2 3">
    <name type="scientific">Nocardioides jejuensis</name>
    <dbReference type="NCBI Taxonomy" id="2502782"/>
    <lineage>
        <taxon>Bacteria</taxon>
        <taxon>Bacillati</taxon>
        <taxon>Actinomycetota</taxon>
        <taxon>Actinomycetes</taxon>
        <taxon>Propionibacteriales</taxon>
        <taxon>Nocardioidaceae</taxon>
        <taxon>Nocardioides</taxon>
    </lineage>
</organism>
<comment type="caution">
    <text evidence="2">The sequence shown here is derived from an EMBL/GenBank/DDBJ whole genome shotgun (WGS) entry which is preliminary data.</text>
</comment>
<dbReference type="Proteomes" id="UP000295453">
    <property type="component" value="Unassembled WGS sequence"/>
</dbReference>
<keyword evidence="1" id="KW-0732">Signal</keyword>
<evidence type="ECO:0008006" key="4">
    <source>
        <dbReference type="Google" id="ProtNLM"/>
    </source>
</evidence>
<evidence type="ECO:0000313" key="3">
    <source>
        <dbReference type="Proteomes" id="UP000295453"/>
    </source>
</evidence>
<feature type="chain" id="PRO_5020639885" description="Exo-alpha-sialidase" evidence="1">
    <location>
        <begin position="20"/>
        <end position="362"/>
    </location>
</feature>
<proteinExistence type="predicted"/>
<name>A0A4R1BZ77_9ACTN</name>
<evidence type="ECO:0000256" key="1">
    <source>
        <dbReference type="SAM" id="SignalP"/>
    </source>
</evidence>
<accession>A0A4R1BZ77</accession>
<dbReference type="OrthoDB" id="9764804at2"/>
<feature type="signal peptide" evidence="1">
    <location>
        <begin position="1"/>
        <end position="19"/>
    </location>
</feature>
<gene>
    <name evidence="2" type="ORF">EPD65_12370</name>
</gene>
<protein>
    <recommendedName>
        <fullName evidence="4">Exo-alpha-sialidase</fullName>
    </recommendedName>
</protein>
<dbReference type="AlphaFoldDB" id="A0A4R1BZ77"/>